<dbReference type="Proteomes" id="UP000184267">
    <property type="component" value="Unassembled WGS sequence"/>
</dbReference>
<dbReference type="EMBL" id="MNAD01001094">
    <property type="protein sequence ID" value="OJT08010.1"/>
    <property type="molecule type" value="Genomic_DNA"/>
</dbReference>
<reference evidence="2 3" key="1">
    <citation type="submission" date="2016-10" db="EMBL/GenBank/DDBJ databases">
        <title>Genome sequence of the basidiomycete white-rot fungus Trametes pubescens.</title>
        <authorList>
            <person name="Makela M.R."/>
            <person name="Granchi Z."/>
            <person name="Peng M."/>
            <person name="De Vries R.P."/>
            <person name="Grigoriev I."/>
            <person name="Riley R."/>
            <person name="Hilden K."/>
        </authorList>
    </citation>
    <scope>NUCLEOTIDE SEQUENCE [LARGE SCALE GENOMIC DNA]</scope>
    <source>
        <strain evidence="2 3">FBCC735</strain>
    </source>
</reference>
<feature type="region of interest" description="Disordered" evidence="1">
    <location>
        <begin position="1"/>
        <end position="48"/>
    </location>
</feature>
<proteinExistence type="predicted"/>
<comment type="caution">
    <text evidence="2">The sequence shown here is derived from an EMBL/GenBank/DDBJ whole genome shotgun (WGS) entry which is preliminary data.</text>
</comment>
<protein>
    <submittedName>
        <fullName evidence="2">Uncharacterized protein</fullName>
    </submittedName>
</protein>
<name>A0A1M2VKB0_TRAPU</name>
<gene>
    <name evidence="2" type="ORF">TRAPUB_1103</name>
</gene>
<organism evidence="2 3">
    <name type="scientific">Trametes pubescens</name>
    <name type="common">White-rot fungus</name>
    <dbReference type="NCBI Taxonomy" id="154538"/>
    <lineage>
        <taxon>Eukaryota</taxon>
        <taxon>Fungi</taxon>
        <taxon>Dikarya</taxon>
        <taxon>Basidiomycota</taxon>
        <taxon>Agaricomycotina</taxon>
        <taxon>Agaricomycetes</taxon>
        <taxon>Polyporales</taxon>
        <taxon>Polyporaceae</taxon>
        <taxon>Trametes</taxon>
    </lineage>
</organism>
<keyword evidence="3" id="KW-1185">Reference proteome</keyword>
<evidence type="ECO:0000313" key="3">
    <source>
        <dbReference type="Proteomes" id="UP000184267"/>
    </source>
</evidence>
<dbReference type="AlphaFoldDB" id="A0A1M2VKB0"/>
<accession>A0A1M2VKB0</accession>
<evidence type="ECO:0000256" key="1">
    <source>
        <dbReference type="SAM" id="MobiDB-lite"/>
    </source>
</evidence>
<evidence type="ECO:0000313" key="2">
    <source>
        <dbReference type="EMBL" id="OJT08010.1"/>
    </source>
</evidence>
<sequence length="132" mass="14175">MKELRYCDGNIGFDDEAEDGEGGTLVEPGRLSGEEEESRDIPALDSGRRVSLSGDGMVASLSPPYNEVGLRLEDTVDASGEVGTDVCDVVKERAEFSDETEDPVELGLILSNVLERRSLVDGEYEGTSEACV</sequence>
<feature type="compositionally biased region" description="Basic and acidic residues" evidence="1">
    <location>
        <begin position="39"/>
        <end position="48"/>
    </location>
</feature>